<dbReference type="Proteomes" id="UP001164965">
    <property type="component" value="Chromosome"/>
</dbReference>
<dbReference type="EMBL" id="CP110615">
    <property type="protein sequence ID" value="UZJ23677.1"/>
    <property type="molecule type" value="Genomic_DNA"/>
</dbReference>
<gene>
    <name evidence="1" type="ORF">RHODO2019_10695</name>
</gene>
<dbReference type="Pfam" id="PF21863">
    <property type="entry name" value="HTH_67"/>
    <property type="match status" value="1"/>
</dbReference>
<accession>A0ABY6NWA7</accession>
<dbReference type="RefSeq" id="WP_265381785.1">
    <property type="nucleotide sequence ID" value="NZ_CP110615.1"/>
</dbReference>
<sequence>MDYETAVATFFAPPPPGTEPPPASLRASGARRLRDAIEPIATQGIWAREVNERCADLGLDFLGTYVWGRAASLGTPPPALVTATFGVFAPALVESVFAGAAATADRDAVLAAREAGAVASLRRVLGEPDGVAELTALLRRGLAGAHLVARPLYAALAALPVPADPWGALWRVCELLREHRGDAHLAVCLSAGLDPVRMNVLTELTCGMTLGSYTASRGWSPEEIGAAVATLTDDGLLADGALTEAGEELRAVLEDMTDDAEDAVVAGIGEDLEDVLARLADLSGDLIEAGAFPADPAKRAAG</sequence>
<reference evidence="1" key="1">
    <citation type="submission" date="2022-10" db="EMBL/GenBank/DDBJ databases">
        <title>Rhodococcus sp.75.</title>
        <authorList>
            <person name="Sun M."/>
        </authorList>
    </citation>
    <scope>NUCLEOTIDE SEQUENCE</scope>
    <source>
        <strain evidence="1">75</strain>
    </source>
</reference>
<protein>
    <recommendedName>
        <fullName evidence="3">SalK</fullName>
    </recommendedName>
</protein>
<name>A0ABY6NWA7_9NOCA</name>
<evidence type="ECO:0000313" key="2">
    <source>
        <dbReference type="Proteomes" id="UP001164965"/>
    </source>
</evidence>
<organism evidence="1 2">
    <name type="scientific">Rhodococcus antarcticus</name>
    <dbReference type="NCBI Taxonomy" id="2987751"/>
    <lineage>
        <taxon>Bacteria</taxon>
        <taxon>Bacillati</taxon>
        <taxon>Actinomycetota</taxon>
        <taxon>Actinomycetes</taxon>
        <taxon>Mycobacteriales</taxon>
        <taxon>Nocardiaceae</taxon>
        <taxon>Rhodococcus</taxon>
    </lineage>
</organism>
<dbReference type="InterPro" id="IPR054058">
    <property type="entry name" value="HTH_67"/>
</dbReference>
<proteinExistence type="predicted"/>
<evidence type="ECO:0000313" key="1">
    <source>
        <dbReference type="EMBL" id="UZJ23677.1"/>
    </source>
</evidence>
<evidence type="ECO:0008006" key="3">
    <source>
        <dbReference type="Google" id="ProtNLM"/>
    </source>
</evidence>
<dbReference type="NCBIfam" id="NF047719">
    <property type="entry name" value="SCO6745_fam_HTH"/>
    <property type="match status" value="1"/>
</dbReference>
<keyword evidence="2" id="KW-1185">Reference proteome</keyword>